<proteinExistence type="predicted"/>
<organism evidence="2 3">
    <name type="scientific">Panagrolaimus superbus</name>
    <dbReference type="NCBI Taxonomy" id="310955"/>
    <lineage>
        <taxon>Eukaryota</taxon>
        <taxon>Metazoa</taxon>
        <taxon>Ecdysozoa</taxon>
        <taxon>Nematoda</taxon>
        <taxon>Chromadorea</taxon>
        <taxon>Rhabditida</taxon>
        <taxon>Tylenchina</taxon>
        <taxon>Panagrolaimomorpha</taxon>
        <taxon>Panagrolaimoidea</taxon>
        <taxon>Panagrolaimidae</taxon>
        <taxon>Panagrolaimus</taxon>
    </lineage>
</organism>
<name>A0A914YU06_9BILA</name>
<evidence type="ECO:0000313" key="3">
    <source>
        <dbReference type="WBParaSite" id="PSU_v2.g20942.t1"/>
    </source>
</evidence>
<feature type="region of interest" description="Disordered" evidence="1">
    <location>
        <begin position="22"/>
        <end position="137"/>
    </location>
</feature>
<feature type="compositionally biased region" description="Low complexity" evidence="1">
    <location>
        <begin position="63"/>
        <end position="72"/>
    </location>
</feature>
<evidence type="ECO:0000256" key="1">
    <source>
        <dbReference type="SAM" id="MobiDB-lite"/>
    </source>
</evidence>
<feature type="compositionally biased region" description="Gly residues" evidence="1">
    <location>
        <begin position="73"/>
        <end position="82"/>
    </location>
</feature>
<dbReference type="WBParaSite" id="PSU_v2.g20942.t1">
    <property type="protein sequence ID" value="PSU_v2.g20942.t1"/>
    <property type="gene ID" value="PSU_v2.g20942"/>
</dbReference>
<sequence length="179" mass="18299">MNDAQMHGNNGGGYVPLGGIMPSYGLAPGPPSQQQQYSQQAQQQQSINEMMFSGMPPPPPQQPQQQQYISASGGAGGGGGGYDRPPPSLAPGAPIGGGPGGIPMGPGGPAGPGGDDGSGGPPGPPIAPQFQCPRRPNIGMEGRSIVLKANHFKVGMPAANIHYYQIEIQPDKCPRKVNR</sequence>
<evidence type="ECO:0000313" key="2">
    <source>
        <dbReference type="Proteomes" id="UP000887577"/>
    </source>
</evidence>
<dbReference type="Proteomes" id="UP000887577">
    <property type="component" value="Unplaced"/>
</dbReference>
<dbReference type="AlphaFoldDB" id="A0A914YU06"/>
<reference evidence="3" key="1">
    <citation type="submission" date="2022-11" db="UniProtKB">
        <authorList>
            <consortium name="WormBaseParasite"/>
        </authorList>
    </citation>
    <scope>IDENTIFICATION</scope>
</reference>
<feature type="compositionally biased region" description="Low complexity" evidence="1">
    <location>
        <begin position="32"/>
        <end position="46"/>
    </location>
</feature>
<keyword evidence="2" id="KW-1185">Reference proteome</keyword>
<protein>
    <submittedName>
        <fullName evidence="3">Uncharacterized protein</fullName>
    </submittedName>
</protein>
<feature type="compositionally biased region" description="Gly residues" evidence="1">
    <location>
        <begin position="94"/>
        <end position="120"/>
    </location>
</feature>
<accession>A0A914YU06</accession>